<keyword evidence="12" id="KW-0697">Rotamase</keyword>
<evidence type="ECO:0000256" key="6">
    <source>
        <dbReference type="ARBA" id="ARBA00013194"/>
    </source>
</evidence>
<evidence type="ECO:0000256" key="19">
    <source>
        <dbReference type="ARBA" id="ARBA00042527"/>
    </source>
</evidence>
<evidence type="ECO:0000256" key="13">
    <source>
        <dbReference type="ARBA" id="ARBA00023136"/>
    </source>
</evidence>
<evidence type="ECO:0000256" key="15">
    <source>
        <dbReference type="ARBA" id="ARBA00023329"/>
    </source>
</evidence>
<comment type="function">
    <text evidence="16">PPIases accelerate the folding of proteins. It catalyzes the cis-trans isomerization of proline imidic peptide bonds in oligopeptides. Acts as a regulatory subunit for PP2A-like phosphatases modulating their activity or substrate specificity, probably by inducing a conformational change in the catalytic subunit, a direct target of the PPIase. Can reactivate inactive phosphatase PP2A-phosphatase methylesterase complexes (PP2Ai) in presence of ATP and Mg(2+) by dissociating the inactive form from the complex.</text>
</comment>
<evidence type="ECO:0000256" key="9">
    <source>
        <dbReference type="ARBA" id="ARBA00022892"/>
    </source>
</evidence>
<keyword evidence="13" id="KW-0472">Membrane</keyword>
<protein>
    <recommendedName>
        <fullName evidence="17">Serine/threonine-protein phosphatase 2A activator 2</fullName>
        <ecNumber evidence="6">5.2.1.8</ecNumber>
    </recommendedName>
    <alternativeName>
        <fullName evidence="18">Peptidyl-prolyl cis-trans isomerase PTPA-2</fullName>
    </alternativeName>
    <alternativeName>
        <fullName evidence="19">Phosphotyrosyl phosphatase activator 2</fullName>
    </alternativeName>
</protein>
<dbReference type="Gene3D" id="1.20.120.1150">
    <property type="match status" value="1"/>
</dbReference>
<keyword evidence="22" id="KW-1185">Reference proteome</keyword>
<evidence type="ECO:0000313" key="22">
    <source>
        <dbReference type="Proteomes" id="UP000308768"/>
    </source>
</evidence>
<gene>
    <name evidence="21" type="ORF">B0A49_08336</name>
</gene>
<reference evidence="21 22" key="1">
    <citation type="submission" date="2017-03" db="EMBL/GenBank/DDBJ databases">
        <title>Genomes of endolithic fungi from Antarctica.</title>
        <authorList>
            <person name="Coleine C."/>
            <person name="Masonjones S."/>
            <person name="Stajich J.E."/>
        </authorList>
    </citation>
    <scope>NUCLEOTIDE SEQUENCE [LARGE SCALE GENOMIC DNA]</scope>
    <source>
        <strain evidence="21 22">CCFEE 5187</strain>
    </source>
</reference>
<dbReference type="GO" id="GO:0006888">
    <property type="term" value="P:endoplasmic reticulum to Golgi vesicle-mediated transport"/>
    <property type="evidence" value="ECO:0007669"/>
    <property type="project" value="TreeGrafter"/>
</dbReference>
<comment type="similarity">
    <text evidence="4">Belongs to the COPE family.</text>
</comment>
<keyword evidence="14" id="KW-0413">Isomerase</keyword>
<evidence type="ECO:0000256" key="20">
    <source>
        <dbReference type="SAM" id="MobiDB-lite"/>
    </source>
</evidence>
<dbReference type="GO" id="GO:0005198">
    <property type="term" value="F:structural molecule activity"/>
    <property type="evidence" value="ECO:0007669"/>
    <property type="project" value="InterPro"/>
</dbReference>
<evidence type="ECO:0000256" key="8">
    <source>
        <dbReference type="ARBA" id="ARBA00022490"/>
    </source>
</evidence>
<comment type="similarity">
    <text evidence="5">Belongs to the PTPA-type PPIase family.</text>
</comment>
<dbReference type="STRING" id="331657.A0A4U0WZN4"/>
<dbReference type="Gene3D" id="1.25.40.10">
    <property type="entry name" value="Tetratricopeptide repeat domain"/>
    <property type="match status" value="1"/>
</dbReference>
<feature type="compositionally biased region" description="Basic and acidic residues" evidence="20">
    <location>
        <begin position="180"/>
        <end position="190"/>
    </location>
</feature>
<dbReference type="PANTHER" id="PTHR10805:SF0">
    <property type="entry name" value="COATOMER SUBUNIT EPSILON"/>
    <property type="match status" value="1"/>
</dbReference>
<evidence type="ECO:0000256" key="16">
    <source>
        <dbReference type="ARBA" id="ARBA00025287"/>
    </source>
</evidence>
<sequence>MTYYLEPAGSHGVWGLDDYQFLPFLFGASQLLHHPVIRPLSIHQPLILEEYAKDYLYLDQVAFVNSVKNVEGLRWHSPMLDDISAAKSWEKVEAGMRRMFVAEVLGKLPVMQHFLFGSLVPAVEGMSTEEELGLEREEDEVAGGEVVVMQDGMKHVHTPNSWGDCCGIKVPSSVGATLETKKRMGGEGLRRRTAISIHDNSHRTTNPQTTTSESGDSPKDRLVKTQPSVRSYSNGSVLGRRRYTFKSTFIVASYNILNTSPNAGHAELVNIHTAFHQAQYRTVVDFDTSFFSPSNTLPARVLKLRAQIALGSYDEAVSDVEGEESTPDLAAVKAFAEYSKDPWDSEETIQAVEQLVQQEPDNLNVQLLCGSVLANVGRKDEALALLSRHQGSLDAVALIVQIYLQQNRTDLAAKEAKSARGFAQDSLLVNLAESWVGMREGGEKYQQAFYVFEELAQAPASTSPTSLIAQVVAELHLGRLPEAEVALQQALEKQPENPDAIANSIVLNAILGNETEELRARLGTVAAKHEFLVGVEARREAFAAACERYDPKFEP</sequence>
<comment type="subcellular location">
    <subcellularLocation>
        <location evidence="3">Cytoplasmic vesicle</location>
        <location evidence="3">COPI-coated vesicle membrane</location>
        <topology evidence="3">Peripheral membrane protein</topology>
        <orientation evidence="3">Cytoplasmic side</orientation>
    </subcellularLocation>
    <subcellularLocation>
        <location evidence="2">Golgi apparatus membrane</location>
        <topology evidence="2">Peripheral membrane protein</topology>
        <orientation evidence="2">Cytoplasmic side</orientation>
    </subcellularLocation>
</comment>
<dbReference type="GO" id="GO:0003755">
    <property type="term" value="F:peptidyl-prolyl cis-trans isomerase activity"/>
    <property type="evidence" value="ECO:0007669"/>
    <property type="project" value="UniProtKB-KW"/>
</dbReference>
<accession>A0A4U0WZN4</accession>
<organism evidence="21 22">
    <name type="scientific">Cryomyces minteri</name>
    <dbReference type="NCBI Taxonomy" id="331657"/>
    <lineage>
        <taxon>Eukaryota</taxon>
        <taxon>Fungi</taxon>
        <taxon>Dikarya</taxon>
        <taxon>Ascomycota</taxon>
        <taxon>Pezizomycotina</taxon>
        <taxon>Dothideomycetes</taxon>
        <taxon>Dothideomycetes incertae sedis</taxon>
        <taxon>Cryomyces</taxon>
    </lineage>
</organism>
<keyword evidence="10" id="KW-0653">Protein transport</keyword>
<evidence type="ECO:0000256" key="5">
    <source>
        <dbReference type="ARBA" id="ARBA00011019"/>
    </source>
</evidence>
<feature type="compositionally biased region" description="Polar residues" evidence="20">
    <location>
        <begin position="203"/>
        <end position="215"/>
    </location>
</feature>
<dbReference type="InterPro" id="IPR006822">
    <property type="entry name" value="Coatomer_esu"/>
</dbReference>
<dbReference type="GO" id="GO:0019211">
    <property type="term" value="F:phosphatase activator activity"/>
    <property type="evidence" value="ECO:0007669"/>
    <property type="project" value="InterPro"/>
</dbReference>
<comment type="caution">
    <text evidence="21">The sequence shown here is derived from an EMBL/GenBank/DDBJ whole genome shotgun (WGS) entry which is preliminary data.</text>
</comment>
<dbReference type="OrthoDB" id="310217at2759"/>
<proteinExistence type="inferred from homology"/>
<evidence type="ECO:0000256" key="3">
    <source>
        <dbReference type="ARBA" id="ARBA00004347"/>
    </source>
</evidence>
<dbReference type="Proteomes" id="UP000308768">
    <property type="component" value="Unassembled WGS sequence"/>
</dbReference>
<dbReference type="EC" id="5.2.1.8" evidence="6"/>
<evidence type="ECO:0000256" key="14">
    <source>
        <dbReference type="ARBA" id="ARBA00023235"/>
    </source>
</evidence>
<evidence type="ECO:0000256" key="1">
    <source>
        <dbReference type="ARBA" id="ARBA00000971"/>
    </source>
</evidence>
<evidence type="ECO:0000256" key="4">
    <source>
        <dbReference type="ARBA" id="ARBA00008827"/>
    </source>
</evidence>
<dbReference type="SUPFAM" id="SSF140984">
    <property type="entry name" value="PTPA-like"/>
    <property type="match status" value="1"/>
</dbReference>
<evidence type="ECO:0000256" key="17">
    <source>
        <dbReference type="ARBA" id="ARBA00040074"/>
    </source>
</evidence>
<dbReference type="GO" id="GO:0000139">
    <property type="term" value="C:Golgi membrane"/>
    <property type="evidence" value="ECO:0007669"/>
    <property type="project" value="UniProtKB-SubCell"/>
</dbReference>
<dbReference type="GO" id="GO:0006891">
    <property type="term" value="P:intra-Golgi vesicle-mediated transport"/>
    <property type="evidence" value="ECO:0007669"/>
    <property type="project" value="TreeGrafter"/>
</dbReference>
<dbReference type="GO" id="GO:0006890">
    <property type="term" value="P:retrograde vesicle-mediated transport, Golgi to endoplasmic reticulum"/>
    <property type="evidence" value="ECO:0007669"/>
    <property type="project" value="InterPro"/>
</dbReference>
<name>A0A4U0WZN4_9PEZI</name>
<keyword evidence="7" id="KW-0813">Transport</keyword>
<evidence type="ECO:0000256" key="2">
    <source>
        <dbReference type="ARBA" id="ARBA00004255"/>
    </source>
</evidence>
<dbReference type="InterPro" id="IPR011990">
    <property type="entry name" value="TPR-like_helical_dom_sf"/>
</dbReference>
<dbReference type="Pfam" id="PF04733">
    <property type="entry name" value="Coatomer_E"/>
    <property type="match status" value="1"/>
</dbReference>
<dbReference type="InterPro" id="IPR037218">
    <property type="entry name" value="PTPA_sf"/>
</dbReference>
<keyword evidence="15" id="KW-0968">Cytoplasmic vesicle</keyword>
<keyword evidence="11" id="KW-0333">Golgi apparatus</keyword>
<dbReference type="InterPro" id="IPR004327">
    <property type="entry name" value="Phstyr_phstse_ac"/>
</dbReference>
<evidence type="ECO:0000256" key="18">
    <source>
        <dbReference type="ARBA" id="ARBA00041578"/>
    </source>
</evidence>
<evidence type="ECO:0000256" key="12">
    <source>
        <dbReference type="ARBA" id="ARBA00023110"/>
    </source>
</evidence>
<evidence type="ECO:0000313" key="21">
    <source>
        <dbReference type="EMBL" id="TKA68376.1"/>
    </source>
</evidence>
<keyword evidence="8" id="KW-0963">Cytoplasm</keyword>
<dbReference type="InterPro" id="IPR043170">
    <property type="entry name" value="PTPA_C_lid"/>
</dbReference>
<dbReference type="AlphaFoldDB" id="A0A4U0WZN4"/>
<evidence type="ECO:0000256" key="10">
    <source>
        <dbReference type="ARBA" id="ARBA00022927"/>
    </source>
</evidence>
<feature type="region of interest" description="Disordered" evidence="20">
    <location>
        <begin position="180"/>
        <end position="233"/>
    </location>
</feature>
<comment type="catalytic activity">
    <reaction evidence="1">
        <text>[protein]-peptidylproline (omega=180) = [protein]-peptidylproline (omega=0)</text>
        <dbReference type="Rhea" id="RHEA:16237"/>
        <dbReference type="Rhea" id="RHEA-COMP:10747"/>
        <dbReference type="Rhea" id="RHEA-COMP:10748"/>
        <dbReference type="ChEBI" id="CHEBI:83833"/>
        <dbReference type="ChEBI" id="CHEBI:83834"/>
        <dbReference type="EC" id="5.2.1.8"/>
    </reaction>
</comment>
<evidence type="ECO:0000256" key="7">
    <source>
        <dbReference type="ARBA" id="ARBA00022448"/>
    </source>
</evidence>
<dbReference type="Pfam" id="PF03095">
    <property type="entry name" value="PTPA"/>
    <property type="match status" value="1"/>
</dbReference>
<keyword evidence="9" id="KW-0931">ER-Golgi transport</keyword>
<dbReference type="FunFam" id="1.20.120.1150:FF:000002">
    <property type="entry name" value="Serine/threonine-protein phosphatase 2A activator"/>
    <property type="match status" value="1"/>
</dbReference>
<dbReference type="PANTHER" id="PTHR10805">
    <property type="entry name" value="COATOMER SUBUNIT EPSILON"/>
    <property type="match status" value="1"/>
</dbReference>
<evidence type="ECO:0000256" key="11">
    <source>
        <dbReference type="ARBA" id="ARBA00023034"/>
    </source>
</evidence>
<dbReference type="SUPFAM" id="SSF48452">
    <property type="entry name" value="TPR-like"/>
    <property type="match status" value="1"/>
</dbReference>
<dbReference type="EMBL" id="NAJN01000824">
    <property type="protein sequence ID" value="TKA68376.1"/>
    <property type="molecule type" value="Genomic_DNA"/>
</dbReference>
<dbReference type="GO" id="GO:0015031">
    <property type="term" value="P:protein transport"/>
    <property type="evidence" value="ECO:0007669"/>
    <property type="project" value="UniProtKB-KW"/>
</dbReference>
<dbReference type="GO" id="GO:0030126">
    <property type="term" value="C:COPI vesicle coat"/>
    <property type="evidence" value="ECO:0007669"/>
    <property type="project" value="TreeGrafter"/>
</dbReference>